<protein>
    <submittedName>
        <fullName evidence="6">Metalloendopeptidase</fullName>
    </submittedName>
</protein>
<dbReference type="Gene3D" id="2.70.70.10">
    <property type="entry name" value="Glucose Permease (Domain IIA)"/>
    <property type="match status" value="1"/>
</dbReference>
<dbReference type="Pfam" id="PF24568">
    <property type="entry name" value="CC_PcsB"/>
    <property type="match status" value="1"/>
</dbReference>
<dbReference type="InterPro" id="IPR016047">
    <property type="entry name" value="M23ase_b-sheet_dom"/>
</dbReference>
<dbReference type="EMBL" id="MLBF01000001">
    <property type="protein sequence ID" value="OLN33903.1"/>
    <property type="molecule type" value="Genomic_DNA"/>
</dbReference>
<dbReference type="Gene3D" id="6.10.250.3150">
    <property type="match status" value="1"/>
</dbReference>
<dbReference type="InterPro" id="IPR057309">
    <property type="entry name" value="PcsB_CC"/>
</dbReference>
<gene>
    <name evidence="6" type="ORF">DSOL_0081</name>
</gene>
<dbReference type="Pfam" id="PF01551">
    <property type="entry name" value="Peptidase_M23"/>
    <property type="match status" value="1"/>
</dbReference>
<evidence type="ECO:0000256" key="3">
    <source>
        <dbReference type="SAM" id="SignalP"/>
    </source>
</evidence>
<dbReference type="RefSeq" id="WP_075362924.1">
    <property type="nucleotide sequence ID" value="NZ_MLBF01000001.1"/>
</dbReference>
<evidence type="ECO:0000256" key="1">
    <source>
        <dbReference type="ARBA" id="ARBA00022729"/>
    </source>
</evidence>
<feature type="domain" description="Peptidoglycan hydrolase PcsB coiled-coil" evidence="5">
    <location>
        <begin position="101"/>
        <end position="172"/>
    </location>
</feature>
<feature type="signal peptide" evidence="3">
    <location>
        <begin position="1"/>
        <end position="26"/>
    </location>
</feature>
<evidence type="ECO:0000313" key="7">
    <source>
        <dbReference type="Proteomes" id="UP000186102"/>
    </source>
</evidence>
<evidence type="ECO:0000259" key="5">
    <source>
        <dbReference type="Pfam" id="PF24568"/>
    </source>
</evidence>
<dbReference type="InterPro" id="IPR011055">
    <property type="entry name" value="Dup_hybrid_motif"/>
</dbReference>
<keyword evidence="7" id="KW-1185">Reference proteome</keyword>
<dbReference type="OrthoDB" id="9814460at2"/>
<feature type="coiled-coil region" evidence="2">
    <location>
        <begin position="162"/>
        <end position="242"/>
    </location>
</feature>
<comment type="caution">
    <text evidence="6">The sequence shown here is derived from an EMBL/GenBank/DDBJ whole genome shotgun (WGS) entry which is preliminary data.</text>
</comment>
<name>A0A1Q8R2K9_9FIRM</name>
<feature type="domain" description="M23ase beta-sheet core" evidence="4">
    <location>
        <begin position="282"/>
        <end position="376"/>
    </location>
</feature>
<dbReference type="PANTHER" id="PTHR21666:SF289">
    <property type="entry name" value="L-ALA--D-GLU ENDOPEPTIDASE"/>
    <property type="match status" value="1"/>
</dbReference>
<dbReference type="SUPFAM" id="SSF51261">
    <property type="entry name" value="Duplicated hybrid motif"/>
    <property type="match status" value="1"/>
</dbReference>
<evidence type="ECO:0000259" key="4">
    <source>
        <dbReference type="Pfam" id="PF01551"/>
    </source>
</evidence>
<dbReference type="AlphaFoldDB" id="A0A1Q8R2K9"/>
<dbReference type="STRING" id="1888891.DSOL_0081"/>
<dbReference type="PANTHER" id="PTHR21666">
    <property type="entry name" value="PEPTIDASE-RELATED"/>
    <property type="match status" value="1"/>
</dbReference>
<evidence type="ECO:0000313" key="6">
    <source>
        <dbReference type="EMBL" id="OLN33903.1"/>
    </source>
</evidence>
<feature type="chain" id="PRO_5012254776" evidence="3">
    <location>
        <begin position="27"/>
        <end position="382"/>
    </location>
</feature>
<accession>A0A1Q8R2K9</accession>
<dbReference type="InterPro" id="IPR050570">
    <property type="entry name" value="Cell_wall_metabolism_enzyme"/>
</dbReference>
<dbReference type="CDD" id="cd12797">
    <property type="entry name" value="M23_peptidase"/>
    <property type="match status" value="1"/>
</dbReference>
<sequence>MFHKKIIPIAVLSLFLLGTSAFPSRADVLRDAVQQQQDIATQKNQAQGKLNQLTYTADKMKAQLAQLETQIAAAQKLLDQKRTAYAQAQTLVISAQKELDQKQKELEDRQSALGKRARGIYESGQISYLELLFQSSDLSEFITRMEYFTKLVDNDRQLLTDIKSQKEQIAQKTRELQSRRDQAAQLQAQAESVNVNLDKTKTQQRVALDQNQKAIQASFDDVDRLEAEANAWSDKIRKMQAAQSARTGGVSGTISVWPVPGYYEISDPFGWRTHPITHKRSLHTGTDIVAPLGTQIHATGAGIVIMAGWNEAYGNMVIIDHGGGVSSLYGHQSRLNVTEGQTVQANQVIGYVGSTGWSTGSHLHFEVREGGNPTDPLRFFPN</sequence>
<keyword evidence="1 3" id="KW-0732">Signal</keyword>
<organism evidence="6 7">
    <name type="scientific">Desulfosporosinus metallidurans</name>
    <dbReference type="NCBI Taxonomy" id="1888891"/>
    <lineage>
        <taxon>Bacteria</taxon>
        <taxon>Bacillati</taxon>
        <taxon>Bacillota</taxon>
        <taxon>Clostridia</taxon>
        <taxon>Eubacteriales</taxon>
        <taxon>Desulfitobacteriaceae</taxon>
        <taxon>Desulfosporosinus</taxon>
    </lineage>
</organism>
<reference evidence="6 7" key="1">
    <citation type="submission" date="2016-09" db="EMBL/GenBank/DDBJ databases">
        <title>Complete genome of Desulfosporosinus sp. OL.</title>
        <authorList>
            <person name="Mardanov A."/>
            <person name="Beletsky A."/>
            <person name="Panova A."/>
            <person name="Karnachuk O."/>
            <person name="Ravin N."/>
        </authorList>
    </citation>
    <scope>NUCLEOTIDE SEQUENCE [LARGE SCALE GENOMIC DNA]</scope>
    <source>
        <strain evidence="6 7">OL</strain>
    </source>
</reference>
<dbReference type="GO" id="GO:0004222">
    <property type="term" value="F:metalloendopeptidase activity"/>
    <property type="evidence" value="ECO:0007669"/>
    <property type="project" value="TreeGrafter"/>
</dbReference>
<keyword evidence="2" id="KW-0175">Coiled coil</keyword>
<evidence type="ECO:0000256" key="2">
    <source>
        <dbReference type="SAM" id="Coils"/>
    </source>
</evidence>
<dbReference type="Proteomes" id="UP000186102">
    <property type="component" value="Unassembled WGS sequence"/>
</dbReference>
<feature type="coiled-coil region" evidence="2">
    <location>
        <begin position="43"/>
        <end position="112"/>
    </location>
</feature>
<proteinExistence type="predicted"/>